<accession>A0A7S3ETA3</accession>
<gene>
    <name evidence="2" type="ORF">HERI1096_LOCUS6970</name>
</gene>
<feature type="compositionally biased region" description="Basic and acidic residues" evidence="1">
    <location>
        <begin position="87"/>
        <end position="111"/>
    </location>
</feature>
<organism evidence="2">
    <name type="scientific">Haptolina ericina</name>
    <dbReference type="NCBI Taxonomy" id="156174"/>
    <lineage>
        <taxon>Eukaryota</taxon>
        <taxon>Haptista</taxon>
        <taxon>Haptophyta</taxon>
        <taxon>Prymnesiophyceae</taxon>
        <taxon>Prymnesiales</taxon>
        <taxon>Prymnesiaceae</taxon>
        <taxon>Haptolina</taxon>
    </lineage>
</organism>
<proteinExistence type="predicted"/>
<dbReference type="AlphaFoldDB" id="A0A7S3ETA3"/>
<evidence type="ECO:0000256" key="1">
    <source>
        <dbReference type="SAM" id="MobiDB-lite"/>
    </source>
</evidence>
<evidence type="ECO:0000313" key="2">
    <source>
        <dbReference type="EMBL" id="CAE0106311.1"/>
    </source>
</evidence>
<name>A0A7S3ETA3_9EUKA</name>
<sequence length="111" mass="12430">MRDLCMMQLVRCSRARIVRLSIQVQYWTRVSRTMERASLSCEPGVQSERLLQAEQWLLPGLLVGMLVGSRVYLLANGTGSGVQLVGRGREAAETRDDLGRSSIEGRQHKVT</sequence>
<reference evidence="2" key="1">
    <citation type="submission" date="2021-01" db="EMBL/GenBank/DDBJ databases">
        <authorList>
            <person name="Corre E."/>
            <person name="Pelletier E."/>
            <person name="Niang G."/>
            <person name="Scheremetjew M."/>
            <person name="Finn R."/>
            <person name="Kale V."/>
            <person name="Holt S."/>
            <person name="Cochrane G."/>
            <person name="Meng A."/>
            <person name="Brown T."/>
            <person name="Cohen L."/>
        </authorList>
    </citation>
    <scope>NUCLEOTIDE SEQUENCE</scope>
    <source>
        <strain evidence="2">CCMP281</strain>
    </source>
</reference>
<feature type="region of interest" description="Disordered" evidence="1">
    <location>
        <begin position="86"/>
        <end position="111"/>
    </location>
</feature>
<dbReference type="EMBL" id="HBHX01012531">
    <property type="protein sequence ID" value="CAE0106311.1"/>
    <property type="molecule type" value="Transcribed_RNA"/>
</dbReference>
<protein>
    <submittedName>
        <fullName evidence="2">Uncharacterized protein</fullName>
    </submittedName>
</protein>